<dbReference type="EMBL" id="PJQL01001031">
    <property type="protein sequence ID" value="RCH91028.1"/>
    <property type="molecule type" value="Genomic_DNA"/>
</dbReference>
<gene>
    <name evidence="2" type="primary">MLH3_2</name>
    <name evidence="2" type="ORF">CU097_002510</name>
</gene>
<dbReference type="Pfam" id="PF13589">
    <property type="entry name" value="HATPase_c_3"/>
    <property type="match status" value="1"/>
</dbReference>
<dbReference type="Proteomes" id="UP000252139">
    <property type="component" value="Unassembled WGS sequence"/>
</dbReference>
<dbReference type="InterPro" id="IPR036890">
    <property type="entry name" value="HATPase_C_sf"/>
</dbReference>
<accession>A0A367JM75</accession>
<dbReference type="PROSITE" id="PS00058">
    <property type="entry name" value="DNA_MISMATCH_REPAIR_1"/>
    <property type="match status" value="1"/>
</dbReference>
<comment type="similarity">
    <text evidence="1">Belongs to the DNA mismatch repair MutL/HexB family.</text>
</comment>
<dbReference type="STRING" id="86630.A0A367JM75"/>
<reference evidence="2 3" key="1">
    <citation type="journal article" date="2018" name="G3 (Bethesda)">
        <title>Phylogenetic and Phylogenomic Definition of Rhizopus Species.</title>
        <authorList>
            <person name="Gryganskyi A.P."/>
            <person name="Golan J."/>
            <person name="Dolatabadi S."/>
            <person name="Mondo S."/>
            <person name="Robb S."/>
            <person name="Idnurm A."/>
            <person name="Muszewska A."/>
            <person name="Steczkiewicz K."/>
            <person name="Masonjones S."/>
            <person name="Liao H.L."/>
            <person name="Gajdeczka M.T."/>
            <person name="Anike F."/>
            <person name="Vuek A."/>
            <person name="Anishchenko I.M."/>
            <person name="Voigt K."/>
            <person name="de Hoog G.S."/>
            <person name="Smith M.E."/>
            <person name="Heitman J."/>
            <person name="Vilgalys R."/>
            <person name="Stajich J.E."/>
        </authorList>
    </citation>
    <scope>NUCLEOTIDE SEQUENCE [LARGE SCALE GENOMIC DNA]</scope>
    <source>
        <strain evidence="2 3">CBS 357.93</strain>
    </source>
</reference>
<keyword evidence="3" id="KW-1185">Reference proteome</keyword>
<dbReference type="AlphaFoldDB" id="A0A367JM75"/>
<dbReference type="InterPro" id="IPR038973">
    <property type="entry name" value="MutL/Mlh/Pms-like"/>
</dbReference>
<dbReference type="GO" id="GO:0032300">
    <property type="term" value="C:mismatch repair complex"/>
    <property type="evidence" value="ECO:0007669"/>
    <property type="project" value="InterPro"/>
</dbReference>
<evidence type="ECO:0000313" key="3">
    <source>
        <dbReference type="Proteomes" id="UP000252139"/>
    </source>
</evidence>
<dbReference type="PANTHER" id="PTHR10073:SF47">
    <property type="entry name" value="DNA MISMATCH REPAIR PROTEIN MLH3"/>
    <property type="match status" value="1"/>
</dbReference>
<dbReference type="GO" id="GO:0006298">
    <property type="term" value="P:mismatch repair"/>
    <property type="evidence" value="ECO:0007669"/>
    <property type="project" value="InterPro"/>
</dbReference>
<evidence type="ECO:0000313" key="2">
    <source>
        <dbReference type="EMBL" id="RCH91028.1"/>
    </source>
</evidence>
<evidence type="ECO:0000256" key="1">
    <source>
        <dbReference type="ARBA" id="ARBA00006082"/>
    </source>
</evidence>
<dbReference type="InterPro" id="IPR014762">
    <property type="entry name" value="DNA_mismatch_repair_CS"/>
</dbReference>
<dbReference type="Gene3D" id="3.30.565.10">
    <property type="entry name" value="Histidine kinase-like ATPase, C-terminal domain"/>
    <property type="match status" value="1"/>
</dbReference>
<name>A0A367JM75_RHIAZ</name>
<organism evidence="2 3">
    <name type="scientific">Rhizopus azygosporus</name>
    <name type="common">Rhizopus microsporus var. azygosporus</name>
    <dbReference type="NCBI Taxonomy" id="86630"/>
    <lineage>
        <taxon>Eukaryota</taxon>
        <taxon>Fungi</taxon>
        <taxon>Fungi incertae sedis</taxon>
        <taxon>Mucoromycota</taxon>
        <taxon>Mucoromycotina</taxon>
        <taxon>Mucoromycetes</taxon>
        <taxon>Mucorales</taxon>
        <taxon>Mucorineae</taxon>
        <taxon>Rhizopodaceae</taxon>
        <taxon>Rhizopus</taxon>
    </lineage>
</organism>
<dbReference type="GO" id="GO:0016887">
    <property type="term" value="F:ATP hydrolysis activity"/>
    <property type="evidence" value="ECO:0007669"/>
    <property type="project" value="InterPro"/>
</dbReference>
<dbReference type="OrthoDB" id="429932at2759"/>
<feature type="non-terminal residue" evidence="2">
    <location>
        <position position="205"/>
    </location>
</feature>
<sequence>MSIKRYPIEPLDSSVVYKLRSSLVISTLTECVKELVQNAIDAEASSIHVSVDTVKFSIQVSDNGIGIENMSQLGRRYGEVEIELLSSKCHSLKDLSQLKTFGFRGEALASIMNESIVKIISRYRSSTDTFEAVWRESKLMGEISKHTKMTQSGTIVIVKDLFYKYPVRRRQASTPYQYVVMMESVKRLLTMYALCFPCIQFTLID</sequence>
<dbReference type="PANTHER" id="PTHR10073">
    <property type="entry name" value="DNA MISMATCH REPAIR PROTEIN MLH, PMS, MUTL"/>
    <property type="match status" value="1"/>
</dbReference>
<proteinExistence type="inferred from homology"/>
<dbReference type="GO" id="GO:0140664">
    <property type="term" value="F:ATP-dependent DNA damage sensor activity"/>
    <property type="evidence" value="ECO:0007669"/>
    <property type="project" value="InterPro"/>
</dbReference>
<dbReference type="SUPFAM" id="SSF55874">
    <property type="entry name" value="ATPase domain of HSP90 chaperone/DNA topoisomerase II/histidine kinase"/>
    <property type="match status" value="1"/>
</dbReference>
<protein>
    <submittedName>
        <fullName evidence="2">DNA mismatch repair protein</fullName>
    </submittedName>
</protein>
<comment type="caution">
    <text evidence="2">The sequence shown here is derived from an EMBL/GenBank/DDBJ whole genome shotgun (WGS) entry which is preliminary data.</text>
</comment>